<evidence type="ECO:0000313" key="8">
    <source>
        <dbReference type="Proteomes" id="UP000830115"/>
    </source>
</evidence>
<feature type="binding site" evidence="5">
    <location>
        <position position="287"/>
    </location>
    <ligand>
        <name>AMP</name>
        <dbReference type="ChEBI" id="CHEBI:456215"/>
    </ligand>
</feature>
<dbReference type="EMBL" id="CP086322">
    <property type="protein sequence ID" value="UQA91544.1"/>
    <property type="molecule type" value="Genomic_DNA"/>
</dbReference>
<dbReference type="InterPro" id="IPR000873">
    <property type="entry name" value="AMP-dep_synth/lig_dom"/>
</dbReference>
<dbReference type="InterPro" id="IPR036736">
    <property type="entry name" value="ACP-like_sf"/>
</dbReference>
<dbReference type="InterPro" id="IPR009081">
    <property type="entry name" value="PP-bd_ACP"/>
</dbReference>
<keyword evidence="5" id="KW-0521">NADP</keyword>
<feature type="binding site" evidence="5">
    <location>
        <position position="481"/>
    </location>
    <ligand>
        <name>AMP</name>
        <dbReference type="ChEBI" id="CHEBI:456215"/>
    </ligand>
</feature>
<feature type="binding site" evidence="5">
    <location>
        <position position="813"/>
    </location>
    <ligand>
        <name>NADP(+)</name>
        <dbReference type="ChEBI" id="CHEBI:58349"/>
    </ligand>
</feature>
<organism evidence="7 8">
    <name type="scientific">Streptomyces halobius</name>
    <dbReference type="NCBI Taxonomy" id="2879846"/>
    <lineage>
        <taxon>Bacteria</taxon>
        <taxon>Bacillati</taxon>
        <taxon>Actinomycetota</taxon>
        <taxon>Actinomycetes</taxon>
        <taxon>Kitasatosporales</taxon>
        <taxon>Streptomycetaceae</taxon>
        <taxon>Streptomyces</taxon>
    </lineage>
</organism>
<feature type="binding site" evidence="5">
    <location>
        <position position="408"/>
    </location>
    <ligand>
        <name>AMP</name>
        <dbReference type="ChEBI" id="CHEBI:456215"/>
    </ligand>
</feature>
<dbReference type="Pfam" id="PF00501">
    <property type="entry name" value="AMP-binding"/>
    <property type="match status" value="1"/>
</dbReference>
<comment type="function">
    <text evidence="5">Catalyzes the ATP- and NADPH-dependent reduction of carboxylic acids to the corresponding aldehydes.</text>
</comment>
<name>A0ABY4M3X2_9ACTN</name>
<keyword evidence="1 5" id="KW-0596">Phosphopantetheine</keyword>
<accession>A0ABY4M3X2</accession>
<dbReference type="InterPro" id="IPR010080">
    <property type="entry name" value="Thioester_reductase-like_dom"/>
</dbReference>
<evidence type="ECO:0000256" key="4">
    <source>
        <dbReference type="ARBA" id="ARBA00022840"/>
    </source>
</evidence>
<evidence type="ECO:0000256" key="2">
    <source>
        <dbReference type="ARBA" id="ARBA00022553"/>
    </source>
</evidence>
<keyword evidence="8" id="KW-1185">Reference proteome</keyword>
<comment type="caution">
    <text evidence="5">Lacks conserved residue(s) required for the propagation of feature annotation.</text>
</comment>
<feature type="binding site" evidence="5">
    <location>
        <position position="972"/>
    </location>
    <ligand>
        <name>NADP(+)</name>
        <dbReference type="ChEBI" id="CHEBI:58349"/>
    </ligand>
</feature>
<dbReference type="SMART" id="SM00823">
    <property type="entry name" value="PKS_PP"/>
    <property type="match status" value="1"/>
</dbReference>
<evidence type="ECO:0000259" key="6">
    <source>
        <dbReference type="PROSITE" id="PS50075"/>
    </source>
</evidence>
<feature type="domain" description="Carrier" evidence="6">
    <location>
        <begin position="642"/>
        <end position="717"/>
    </location>
</feature>
<feature type="binding site" evidence="5">
    <location>
        <position position="945"/>
    </location>
    <ligand>
        <name>NADP(+)</name>
        <dbReference type="ChEBI" id="CHEBI:58349"/>
    </ligand>
</feature>
<dbReference type="RefSeq" id="WP_248862356.1">
    <property type="nucleotide sequence ID" value="NZ_CP086322.1"/>
</dbReference>
<evidence type="ECO:0000256" key="5">
    <source>
        <dbReference type="HAMAP-Rule" id="MF_02247"/>
    </source>
</evidence>
<sequence length="1163" mass="127414">MTAELSVHDRQFRDARPREAVSAVAREPGLRWAQTVAAIMEWYADRPALGERATEVVTDPVSGRTSLRLLPEFETISYRELWAGVRAVAAEWHQDGQCPLRAGDFVALLGFTSSDYTMLDLACGYLGAVAVPLQSSAALAQLTPVVEETGPRVLAASIEYLDTAVDLALSGAQTPRVVVFDYRPEADDQREKFEAARRRLAEAGVTALDSLAAVLERGRVSPPAPMFTPGADEDPLSLLIYTSGSTGTPKGAMYTDRMVRKLWSGSLFRFESGDLPAIGINYMPLSHIAGRSSLFGTLGRGGISYFTAKSDLSTLFEDIGLVRPTELLLVPRICDMLFQEYQSGRDRRAADFDDENALDAAVKADLRERRLGGRVLEVTCGSAPLSADMAAFVESSLDLRLHDGYGSTEAGGILFDTQMLRPPVLDYKLVDVPELGYFRTDSPYPRGELLVKTENIFPGYYKRPEVTAEVFDEDGYYKTGDVMAEIAPDQLVYVDRRNNVLKLSQGEFVAVSRLEAIFVTSPLIRQIFVYGSSERAYLLAVIVPTEEAAQRAGNSAELKASLSESLQHVAKRAELNSYEIPRDFLIETKPFTTENGLLSDARKLLRPRLKERYGDRLEQLYSELAERQADELRTLRRSGAEAPVLATVSRAAQALLGSSSADLDATTHFTELGGDSLSALSFSNLLREIFDIEVPVGVIISPANDLRQIANYIEAQRAPGAKRPAFATVHGQDSTEIHAGDLRLDKFIDTGVIAAAKTLPRPSGGTPHTVLLTGANGYLGRFLCLDWLQRLAETGGTLICIVRGTDATAARTRLDAAFDSGDAELIRHYQELAAEHLEVLAGDIGEPNLGLDEKTWNRLAENVDLIMHPAALVNHVLPYNQVFGPNVVGTAELIRMAITSKIKPFTHLSTVGVVAQLDPSALDEDTDIRVLSPTRTLDGTYANGYGTSKWAGEVLLREAHEACGLPVTVFRSDMILAHSRYTGQLNVPDMFTRLLLSLITTGIAPRSFYRTDAQGNRPRAHYEGLPVDFTAEAVAKLGAHNTSGYRTFNTLNPYDDGISLDVFVDWLNQAGYPVQRIDNYQDWFARFDTAIRALPETQRQHSLLPLLHSVQQPSEPIPGSAIPAERFHTAVRDAKIGADKDIPHLSAALIGKYATDLQQLGLL</sequence>
<dbReference type="CDD" id="cd05235">
    <property type="entry name" value="SDR_e1"/>
    <property type="match status" value="1"/>
</dbReference>
<dbReference type="InterPro" id="IPR042099">
    <property type="entry name" value="ANL_N_sf"/>
</dbReference>
<comment type="catalytic activity">
    <reaction evidence="5">
        <text>a carboxylate + ATP + NADPH + H(+) = an aldehyde + AMP + diphosphate + NADP(+)</text>
        <dbReference type="Rhea" id="RHEA:50916"/>
        <dbReference type="ChEBI" id="CHEBI:15378"/>
        <dbReference type="ChEBI" id="CHEBI:17478"/>
        <dbReference type="ChEBI" id="CHEBI:29067"/>
        <dbReference type="ChEBI" id="CHEBI:30616"/>
        <dbReference type="ChEBI" id="CHEBI:33019"/>
        <dbReference type="ChEBI" id="CHEBI:57783"/>
        <dbReference type="ChEBI" id="CHEBI:58349"/>
        <dbReference type="ChEBI" id="CHEBI:456215"/>
    </reaction>
</comment>
<comment type="similarity">
    <text evidence="5">Belongs to the ATP-dependent AMP-binding enzyme family. Carboxylic acid reductase subfamily.</text>
</comment>
<feature type="binding site" evidence="5">
    <location>
        <begin position="493"/>
        <end position="496"/>
    </location>
    <ligand>
        <name>AMP</name>
        <dbReference type="ChEBI" id="CHEBI:456215"/>
    </ligand>
</feature>
<dbReference type="PROSITE" id="PS50075">
    <property type="entry name" value="CARRIER"/>
    <property type="match status" value="1"/>
</dbReference>
<dbReference type="PANTHER" id="PTHR43272:SF33">
    <property type="entry name" value="AMP-BINDING DOMAIN-CONTAINING PROTEIN-RELATED"/>
    <property type="match status" value="1"/>
</dbReference>
<keyword evidence="2 5" id="KW-0597">Phosphoprotein</keyword>
<dbReference type="InterPro" id="IPR020845">
    <property type="entry name" value="AMP-binding_CS"/>
</dbReference>
<gene>
    <name evidence="5" type="primary">car</name>
    <name evidence="7" type="ORF">K9S39_06435</name>
</gene>
<dbReference type="NCBIfam" id="TIGR01746">
    <property type="entry name" value="Thioester-redct"/>
    <property type="match status" value="1"/>
</dbReference>
<dbReference type="HAMAP" id="MF_02247">
    <property type="entry name" value="Carbox_acid_reduct"/>
    <property type="match status" value="1"/>
</dbReference>
<reference evidence="7" key="1">
    <citation type="submission" date="2021-10" db="EMBL/GenBank/DDBJ databases">
        <title>Streptomyces nigrumlapis sp.nov.,an antimicrobial producing actinobacterium isolated from Black Gobi rocks.</title>
        <authorList>
            <person name="Wen Y."/>
            <person name="Zhang W."/>
            <person name="Liu X.G."/>
        </authorList>
    </citation>
    <scope>NUCLEOTIDE SEQUENCE</scope>
    <source>
        <strain evidence="7">ST13-2-2</strain>
    </source>
</reference>
<dbReference type="InterPro" id="IPR046407">
    <property type="entry name" value="CAR"/>
</dbReference>
<dbReference type="SUPFAM" id="SSF51735">
    <property type="entry name" value="NAD(P)-binding Rossmann-fold domains"/>
    <property type="match status" value="1"/>
</dbReference>
<keyword evidence="5" id="KW-0560">Oxidoreductase</keyword>
<keyword evidence="4 5" id="KW-0067">ATP-binding</keyword>
<evidence type="ECO:0000256" key="3">
    <source>
        <dbReference type="ARBA" id="ARBA00022741"/>
    </source>
</evidence>
<dbReference type="NCBIfam" id="NF041592">
    <property type="entry name" value="carboxyl_red"/>
    <property type="match status" value="1"/>
</dbReference>
<proteinExistence type="inferred from homology"/>
<feature type="binding site" evidence="5">
    <location>
        <begin position="776"/>
        <end position="779"/>
    </location>
    <ligand>
        <name>NADP(+)</name>
        <dbReference type="ChEBI" id="CHEBI:58349"/>
    </ligand>
</feature>
<dbReference type="InterPro" id="IPR036291">
    <property type="entry name" value="NAD(P)-bd_dom_sf"/>
</dbReference>
<dbReference type="PANTHER" id="PTHR43272">
    <property type="entry name" value="LONG-CHAIN-FATTY-ACID--COA LIGASE"/>
    <property type="match status" value="1"/>
</dbReference>
<dbReference type="SUPFAM" id="SSF47336">
    <property type="entry name" value="ACP-like"/>
    <property type="match status" value="1"/>
</dbReference>
<dbReference type="Proteomes" id="UP000830115">
    <property type="component" value="Chromosome"/>
</dbReference>
<keyword evidence="3 5" id="KW-0547">Nucleotide-binding</keyword>
<dbReference type="PROSITE" id="PS00455">
    <property type="entry name" value="AMP_BINDING"/>
    <property type="match status" value="1"/>
</dbReference>
<dbReference type="InterPro" id="IPR013120">
    <property type="entry name" value="FAR_NAD-bd"/>
</dbReference>
<dbReference type="InterPro" id="IPR020806">
    <property type="entry name" value="PKS_PP-bd"/>
</dbReference>
<dbReference type="Gene3D" id="1.10.1200.10">
    <property type="entry name" value="ACP-like"/>
    <property type="match status" value="1"/>
</dbReference>
<comment type="domain">
    <text evidence="5">The N-terminal domain likely catalyzes substrate activation by formation of an initial acyl-AMP intermediate, the central region contains the phosphopantetheine attachment site, and the C-terminal domain catalyzes the reduction by NADPH of the intermediate thioester formed from the attack of the phosphopantetheine thiol at the carbonyl carbon of acyl-AMP.</text>
</comment>
<feature type="binding site" evidence="5">
    <location>
        <begin position="869"/>
        <end position="871"/>
    </location>
    <ligand>
        <name>NADP(+)</name>
        <dbReference type="ChEBI" id="CHEBI:58349"/>
    </ligand>
</feature>
<protein>
    <recommendedName>
        <fullName evidence="5">Carboxylic acid reductase</fullName>
        <shortName evidence="5">CAR</shortName>
        <ecNumber evidence="5">1.2.1.-</ecNumber>
    </recommendedName>
    <alternativeName>
        <fullName evidence="5">ATP/NADPH-dependent carboxylic acid reductase</fullName>
    </alternativeName>
</protein>
<feature type="modified residue" description="O-(pantetheine 4'-phosphoryl)serine" evidence="5">
    <location>
        <position position="676"/>
    </location>
</feature>
<dbReference type="SUPFAM" id="SSF56801">
    <property type="entry name" value="Acetyl-CoA synthetase-like"/>
    <property type="match status" value="1"/>
</dbReference>
<feature type="binding site" evidence="5">
    <location>
        <position position="502"/>
    </location>
    <ligand>
        <name>AMP</name>
        <dbReference type="ChEBI" id="CHEBI:456215"/>
    </ligand>
</feature>
<dbReference type="Pfam" id="PF00550">
    <property type="entry name" value="PP-binding"/>
    <property type="match status" value="1"/>
</dbReference>
<feature type="binding site" evidence="5">
    <location>
        <position position="803"/>
    </location>
    <ligand>
        <name>NADP(+)</name>
        <dbReference type="ChEBI" id="CHEBI:58349"/>
    </ligand>
</feature>
<evidence type="ECO:0000313" key="7">
    <source>
        <dbReference type="EMBL" id="UQA91544.1"/>
    </source>
</evidence>
<feature type="binding site" evidence="5">
    <location>
        <begin position="403"/>
        <end position="404"/>
    </location>
    <ligand>
        <name>AMP</name>
        <dbReference type="ChEBI" id="CHEBI:456215"/>
    </ligand>
</feature>
<dbReference type="CDD" id="cd17632">
    <property type="entry name" value="AFD_CAR-like"/>
    <property type="match status" value="1"/>
</dbReference>
<dbReference type="Pfam" id="PF07993">
    <property type="entry name" value="NAD_binding_4"/>
    <property type="match status" value="1"/>
</dbReference>
<dbReference type="Gene3D" id="3.40.50.720">
    <property type="entry name" value="NAD(P)-binding Rossmann-like Domain"/>
    <property type="match status" value="1"/>
</dbReference>
<feature type="binding site" evidence="5">
    <location>
        <position position="382"/>
    </location>
    <ligand>
        <name>AMP</name>
        <dbReference type="ChEBI" id="CHEBI:456215"/>
    </ligand>
</feature>
<evidence type="ECO:0000256" key="1">
    <source>
        <dbReference type="ARBA" id="ARBA00022450"/>
    </source>
</evidence>
<comment type="cofactor">
    <cofactor evidence="5">
        <name>pantetheine 4'-phosphate</name>
        <dbReference type="ChEBI" id="CHEBI:47942"/>
    </cofactor>
    <text evidence="5">Binds 1 phosphopantetheine covalently.</text>
</comment>
<dbReference type="Gene3D" id="3.40.50.12780">
    <property type="entry name" value="N-terminal domain of ligase-like"/>
    <property type="match status" value="1"/>
</dbReference>
<feature type="binding site" evidence="5">
    <location>
        <position position="909"/>
    </location>
    <ligand>
        <name>NADP(+)</name>
        <dbReference type="ChEBI" id="CHEBI:58349"/>
    </ligand>
</feature>
<feature type="binding site" evidence="5">
    <location>
        <position position="949"/>
    </location>
    <ligand>
        <name>NADP(+)</name>
        <dbReference type="ChEBI" id="CHEBI:58349"/>
    </ligand>
</feature>
<feature type="binding site" evidence="5">
    <location>
        <position position="603"/>
    </location>
    <ligand>
        <name>AMP</name>
        <dbReference type="ChEBI" id="CHEBI:456215"/>
    </ligand>
</feature>
<dbReference type="EC" id="1.2.1.-" evidence="5"/>